<evidence type="ECO:0000313" key="1">
    <source>
        <dbReference type="EMBL" id="MBU3828227.1"/>
    </source>
</evidence>
<dbReference type="AlphaFoldDB" id="A0A9E2NTH6"/>
<accession>A0A9E2NTH6</accession>
<comment type="caution">
    <text evidence="1">The sequence shown here is derived from an EMBL/GenBank/DDBJ whole genome shotgun (WGS) entry which is preliminary data.</text>
</comment>
<protein>
    <submittedName>
        <fullName evidence="1">Uncharacterized protein</fullName>
    </submittedName>
</protein>
<dbReference type="Proteomes" id="UP000823844">
    <property type="component" value="Unassembled WGS sequence"/>
</dbReference>
<evidence type="ECO:0000313" key="2">
    <source>
        <dbReference type="Proteomes" id="UP000823844"/>
    </source>
</evidence>
<reference evidence="1" key="2">
    <citation type="submission" date="2021-04" db="EMBL/GenBank/DDBJ databases">
        <authorList>
            <person name="Gilroy R."/>
        </authorList>
    </citation>
    <scope>NUCLEOTIDE SEQUENCE</scope>
    <source>
        <strain evidence="1">F6-686</strain>
    </source>
</reference>
<proteinExistence type="predicted"/>
<sequence>MGSGYNGYGHTEGAKNRFKPQELMEQLKHSGVKYTEKDVVLVTKNYDNKLLWLEKGNEQSGLKHIMDGHKNNFKGINVPALIKTLAKQKPISHYEKNEGKQLSDVYIYKKNGKTCLLAYGDNGYIVTFYRISGGKYV</sequence>
<reference evidence="1" key="1">
    <citation type="journal article" date="2021" name="PeerJ">
        <title>Extensive microbial diversity within the chicken gut microbiome revealed by metagenomics and culture.</title>
        <authorList>
            <person name="Gilroy R."/>
            <person name="Ravi A."/>
            <person name="Getino M."/>
            <person name="Pursley I."/>
            <person name="Horton D.L."/>
            <person name="Alikhan N.F."/>
            <person name="Baker D."/>
            <person name="Gharbi K."/>
            <person name="Hall N."/>
            <person name="Watson M."/>
            <person name="Adriaenssens E.M."/>
            <person name="Foster-Nyarko E."/>
            <person name="Jarju S."/>
            <person name="Secka A."/>
            <person name="Antonio M."/>
            <person name="Oren A."/>
            <person name="Chaudhuri R.R."/>
            <person name="La Ragione R."/>
            <person name="Hildebrand F."/>
            <person name="Pallen M.J."/>
        </authorList>
    </citation>
    <scope>NUCLEOTIDE SEQUENCE</scope>
    <source>
        <strain evidence="1">F6-686</strain>
    </source>
</reference>
<dbReference type="EMBL" id="JAHLFT010000046">
    <property type="protein sequence ID" value="MBU3828227.1"/>
    <property type="molecule type" value="Genomic_DNA"/>
</dbReference>
<name>A0A9E2NTH6_9LACO</name>
<gene>
    <name evidence="1" type="ORF">H9806_03645</name>
</gene>
<organism evidence="1 2">
    <name type="scientific">Candidatus Lactobacillus pullistercoris</name>
    <dbReference type="NCBI Taxonomy" id="2838636"/>
    <lineage>
        <taxon>Bacteria</taxon>
        <taxon>Bacillati</taxon>
        <taxon>Bacillota</taxon>
        <taxon>Bacilli</taxon>
        <taxon>Lactobacillales</taxon>
        <taxon>Lactobacillaceae</taxon>
        <taxon>Lactobacillus</taxon>
    </lineage>
</organism>